<comment type="caution">
    <text evidence="2">The sequence shown here is derived from an EMBL/GenBank/DDBJ whole genome shotgun (WGS) entry which is preliminary data.</text>
</comment>
<dbReference type="EMBL" id="JAGPNK010000015">
    <property type="protein sequence ID" value="KAH7308431.1"/>
    <property type="molecule type" value="Genomic_DNA"/>
</dbReference>
<evidence type="ECO:0000313" key="2">
    <source>
        <dbReference type="EMBL" id="KAH7308431.1"/>
    </source>
</evidence>
<sequence>MPNTRPGYPEGYQFATGSLGSLIDSRVANGFVNWGFVIFRGVYGNDAEWDKFMSLYKASVADELYDFGKQEELGPDLEWTIIEDRDALEGATKEAVRARFLEWVAARSIERDGELGDKPWVAKSMPRFKYCLYVDEVCFKTIVARPGGDQTRGPQWRLAGGNVVIINGMHEDYDDDEYDSDDPDGDDEYSPIDGNTNYDVGWAYIDVIGYTELFSHLSSGGSDSEIWYGMVYRGCRPEKHPERVHGCGQPLSAVPSGVQ</sequence>
<dbReference type="OrthoDB" id="4424523at2759"/>
<organism evidence="2 3">
    <name type="scientific">Stachybotrys elegans</name>
    <dbReference type="NCBI Taxonomy" id="80388"/>
    <lineage>
        <taxon>Eukaryota</taxon>
        <taxon>Fungi</taxon>
        <taxon>Dikarya</taxon>
        <taxon>Ascomycota</taxon>
        <taxon>Pezizomycotina</taxon>
        <taxon>Sordariomycetes</taxon>
        <taxon>Hypocreomycetidae</taxon>
        <taxon>Hypocreales</taxon>
        <taxon>Stachybotryaceae</taxon>
        <taxon>Stachybotrys</taxon>
    </lineage>
</organism>
<gene>
    <name evidence="2" type="ORF">B0I35DRAFT_515566</name>
</gene>
<proteinExistence type="predicted"/>
<feature type="compositionally biased region" description="Acidic residues" evidence="1">
    <location>
        <begin position="173"/>
        <end position="190"/>
    </location>
</feature>
<dbReference type="Proteomes" id="UP000813444">
    <property type="component" value="Unassembled WGS sequence"/>
</dbReference>
<reference evidence="2" key="1">
    <citation type="journal article" date="2021" name="Nat. Commun.">
        <title>Genetic determinants of endophytism in the Arabidopsis root mycobiome.</title>
        <authorList>
            <person name="Mesny F."/>
            <person name="Miyauchi S."/>
            <person name="Thiergart T."/>
            <person name="Pickel B."/>
            <person name="Atanasova L."/>
            <person name="Karlsson M."/>
            <person name="Huettel B."/>
            <person name="Barry K.W."/>
            <person name="Haridas S."/>
            <person name="Chen C."/>
            <person name="Bauer D."/>
            <person name="Andreopoulos W."/>
            <person name="Pangilinan J."/>
            <person name="LaButti K."/>
            <person name="Riley R."/>
            <person name="Lipzen A."/>
            <person name="Clum A."/>
            <person name="Drula E."/>
            <person name="Henrissat B."/>
            <person name="Kohler A."/>
            <person name="Grigoriev I.V."/>
            <person name="Martin F.M."/>
            <person name="Hacquard S."/>
        </authorList>
    </citation>
    <scope>NUCLEOTIDE SEQUENCE</scope>
    <source>
        <strain evidence="2">MPI-CAGE-CH-0235</strain>
    </source>
</reference>
<feature type="region of interest" description="Disordered" evidence="1">
    <location>
        <begin position="173"/>
        <end position="193"/>
    </location>
</feature>
<evidence type="ECO:0000313" key="3">
    <source>
        <dbReference type="Proteomes" id="UP000813444"/>
    </source>
</evidence>
<accession>A0A8K0SI97</accession>
<name>A0A8K0SI97_9HYPO</name>
<keyword evidence="3" id="KW-1185">Reference proteome</keyword>
<protein>
    <submittedName>
        <fullName evidence="2">Uncharacterized protein</fullName>
    </submittedName>
</protein>
<evidence type="ECO:0000256" key="1">
    <source>
        <dbReference type="SAM" id="MobiDB-lite"/>
    </source>
</evidence>
<dbReference type="AlphaFoldDB" id="A0A8K0SI97"/>